<protein>
    <recommendedName>
        <fullName evidence="3">Protein kinase domain-containing protein</fullName>
    </recommendedName>
</protein>
<reference evidence="4" key="1">
    <citation type="submission" date="2015-12" db="EMBL/GenBank/DDBJ databases">
        <title>De novo transcriptome assembly of four potential Pierce s Disease insect vectors from Arizona vineyards.</title>
        <authorList>
            <person name="Tassone E.E."/>
        </authorList>
    </citation>
    <scope>NUCLEOTIDE SEQUENCE</scope>
</reference>
<dbReference type="InterPro" id="IPR001245">
    <property type="entry name" value="Ser-Thr/Tyr_kinase_cat_dom"/>
</dbReference>
<proteinExistence type="predicted"/>
<evidence type="ECO:0000256" key="1">
    <source>
        <dbReference type="SAM" id="MobiDB-lite"/>
    </source>
</evidence>
<accession>A0A1B6BXU7</accession>
<dbReference type="PROSITE" id="PS00109">
    <property type="entry name" value="PROTEIN_KINASE_TYR"/>
    <property type="match status" value="1"/>
</dbReference>
<dbReference type="InterPro" id="IPR008266">
    <property type="entry name" value="Tyr_kinase_AS"/>
</dbReference>
<feature type="compositionally biased region" description="Polar residues" evidence="1">
    <location>
        <begin position="504"/>
        <end position="514"/>
    </location>
</feature>
<feature type="region of interest" description="Disordered" evidence="1">
    <location>
        <begin position="2598"/>
        <end position="2626"/>
    </location>
</feature>
<feature type="transmembrane region" description="Helical" evidence="2">
    <location>
        <begin position="6"/>
        <end position="24"/>
    </location>
</feature>
<dbReference type="PANTHER" id="PTHR24417">
    <property type="entry name" value="SERINE/THREONINE-PROTEIN KINASE LMTK1"/>
    <property type="match status" value="1"/>
</dbReference>
<dbReference type="Pfam" id="PF07714">
    <property type="entry name" value="PK_Tyr_Ser-Thr"/>
    <property type="match status" value="1"/>
</dbReference>
<dbReference type="PRINTS" id="PR00109">
    <property type="entry name" value="TYRKINASE"/>
</dbReference>
<organism evidence="4">
    <name type="scientific">Clastoptera arizonana</name>
    <name type="common">Arizona spittle bug</name>
    <dbReference type="NCBI Taxonomy" id="38151"/>
    <lineage>
        <taxon>Eukaryota</taxon>
        <taxon>Metazoa</taxon>
        <taxon>Ecdysozoa</taxon>
        <taxon>Arthropoda</taxon>
        <taxon>Hexapoda</taxon>
        <taxon>Insecta</taxon>
        <taxon>Pterygota</taxon>
        <taxon>Neoptera</taxon>
        <taxon>Paraneoptera</taxon>
        <taxon>Hemiptera</taxon>
        <taxon>Auchenorrhyncha</taxon>
        <taxon>Cercopoidea</taxon>
        <taxon>Clastopteridae</taxon>
        <taxon>Clastoptera</taxon>
    </lineage>
</organism>
<feature type="region of interest" description="Disordered" evidence="1">
    <location>
        <begin position="2328"/>
        <end position="2357"/>
    </location>
</feature>
<dbReference type="Gene3D" id="1.10.510.10">
    <property type="entry name" value="Transferase(Phosphotransferase) domain 1"/>
    <property type="match status" value="1"/>
</dbReference>
<feature type="domain" description="Protein kinase" evidence="3">
    <location>
        <begin position="156"/>
        <end position="432"/>
    </location>
</feature>
<keyword evidence="2" id="KW-1133">Transmembrane helix</keyword>
<dbReference type="PANTHER" id="PTHR24417:SF7">
    <property type="entry name" value="CHROMATIN MODIFICATION-RELATED PROTEIN EAF1"/>
    <property type="match status" value="1"/>
</dbReference>
<name>A0A1B6BXU7_9HEMI</name>
<dbReference type="GO" id="GO:0004672">
    <property type="term" value="F:protein kinase activity"/>
    <property type="evidence" value="ECO:0007669"/>
    <property type="project" value="InterPro"/>
</dbReference>
<feature type="compositionally biased region" description="Basic and acidic residues" evidence="1">
    <location>
        <begin position="651"/>
        <end position="667"/>
    </location>
</feature>
<dbReference type="GO" id="GO:0005524">
    <property type="term" value="F:ATP binding"/>
    <property type="evidence" value="ECO:0007669"/>
    <property type="project" value="InterPro"/>
</dbReference>
<evidence type="ECO:0000313" key="4">
    <source>
        <dbReference type="EMBL" id="JAS05839.1"/>
    </source>
</evidence>
<dbReference type="Gene3D" id="3.30.200.20">
    <property type="entry name" value="Phosphorylase Kinase, domain 1"/>
    <property type="match status" value="1"/>
</dbReference>
<keyword evidence="2" id="KW-0812">Transmembrane</keyword>
<dbReference type="InterPro" id="IPR000719">
    <property type="entry name" value="Prot_kinase_dom"/>
</dbReference>
<feature type="region of interest" description="Disordered" evidence="1">
    <location>
        <begin position="501"/>
        <end position="523"/>
    </location>
</feature>
<feature type="compositionally biased region" description="Basic and acidic residues" evidence="1">
    <location>
        <begin position="1581"/>
        <end position="1601"/>
    </location>
</feature>
<evidence type="ECO:0000259" key="3">
    <source>
        <dbReference type="PROSITE" id="PS50011"/>
    </source>
</evidence>
<evidence type="ECO:0000256" key="2">
    <source>
        <dbReference type="SAM" id="Phobius"/>
    </source>
</evidence>
<feature type="region of interest" description="Disordered" evidence="1">
    <location>
        <begin position="601"/>
        <end position="620"/>
    </location>
</feature>
<feature type="transmembrane region" description="Helical" evidence="2">
    <location>
        <begin position="36"/>
        <end position="57"/>
    </location>
</feature>
<dbReference type="SUPFAM" id="SSF56112">
    <property type="entry name" value="Protein kinase-like (PK-like)"/>
    <property type="match status" value="1"/>
</dbReference>
<feature type="region of interest" description="Disordered" evidence="1">
    <location>
        <begin position="2374"/>
        <end position="2407"/>
    </location>
</feature>
<keyword evidence="2" id="KW-0472">Membrane</keyword>
<dbReference type="InterPro" id="IPR011009">
    <property type="entry name" value="Kinase-like_dom_sf"/>
</dbReference>
<dbReference type="PROSITE" id="PS50011">
    <property type="entry name" value="PROTEIN_KINASE_DOM"/>
    <property type="match status" value="1"/>
</dbReference>
<feature type="region of interest" description="Disordered" evidence="1">
    <location>
        <begin position="1569"/>
        <end position="1608"/>
    </location>
</feature>
<feature type="region of interest" description="Disordered" evidence="1">
    <location>
        <begin position="648"/>
        <end position="667"/>
    </location>
</feature>
<feature type="compositionally biased region" description="Acidic residues" evidence="1">
    <location>
        <begin position="2382"/>
        <end position="2391"/>
    </location>
</feature>
<sequence length="2682" mass="299746">MDNIWLMFGLYFGLNFLGLCYGHPIDPKELSAGVPFAIPVLGLALLTASVVCLALCVCCRQQQRKGFKEFTDSTSTQNLHHAGRGFTNPGLTPGSELSIFPPPGAVPVTFEPLPNIVPPVQTPRSRKPHAYNLVTDVLSDTDWFIGPNQDFPRQQLHYLRECGRGWFGRVVEGEAKGIKENLQSKVVVKILREDATQAEQKFFLNEVKPYRDLNHNNVLKLVGRCLETNPYLILLEACTSGDLKSFLANNMTTSGALVQQGVCLRMMCQVSSGLQHMIQHGFVHTDLAARNCLVTSDLTVKVGDYGTSIETYKSDYYITEDMAIPIRWCSPETLLCTDTTIETKPVKVAANIWSLGVVLWEICEFGHLPYSELTDDQVILKVLCSEGVRLTCPTSHPLHASHLYSLMQMCWQQPNRRPSIEHILAMLLHLQTTTVSDSDEDFERRWETLKPNTIPITDNHLPKIPIEGLTIKSEFDSGVDLEIKANDPEVLDIAKRLSSEDVNRSPSITASPQPSVTSSSGGEFFTSSGLSTIQRHLSPSMTNLRGSVEDITKTVEEKNEDVSEEFDSWLKGVDTTNEEDVKFVRKISEAIKDLDDALALEKTSSSESSSRQESPMKSLSVLNENPVLDFRLGPIGYKDSGMQLDSLQDDSLVRRDSSTDTEEETWRGRIERGEFSEKVKEKSRSVADLMILTHIENSSDESDSLPSLTRQYSIEKIKRFGKVSPMMTSIGFGSEGNIKGAVLGEEFQESLKQLQAEWKIKESESREASLVDPCLYQKDKLDFLSNDASGKNNFIVNNTQVTAIVPSQESLDLNSSVPVLGKKIDLEVVEKDCILDNVHNTDGSELLTNDNNFLEVAYTTSNYNLGDNKSFDLCKKNDKEFIQAETIISSIYQNNISEERHQTPKVNLAKDVESSKISNNHNPSKIVDIVLENNNEIIIRPNSKIVDCKKTEILNCETNKVPSLEQMNGYKVINIVEEKQNNSSTLSDVVKEGSFQCINRDVSVENDNKFGIEVKNEVASLSVENSLQTTNIQNIRNENNTQENKLCKINNILTGEFNKHNLNDDHIPHEKEECIIDNLVKPSELIKNSTEEKDKSATYNNQELIMLNGNHQQNCNTKEMNIQGSDFTKYISNDLIFHEKKQSHNSISVAQKDLNESKRSIENNETIIEKSISNDEKDLDAFNKVFLHHVTDSTGNSNSHIDKKNCIPNNVIESFVIQELGGNLSSSINTEDLNKYDPEQSKDIINDVIISTKSNLDEDLSCEDTIKKCTDAKAKFNESKETNLANEFILKSSNFNDSDISFIPTKLDDKSCLTEDHLNDDVLNIGSNKPKITSVPEIVITEASNLDIDSEPEETIPYRNTATTGRKIRIVVSSSDESDEEIDTTPLPFVCSTAFKTNESADHFNAETFFVPLSEDNESCVILGSCEDYTLDYFKGLKTTLGKATDVDSSDDEDKPSEWDEFFNKDFVDSEKSHCFSNVFINNNCEKNNENSNDLCDFVLNKKLVGGIGGKNEFHEEYNDNTYSALPTYVVENMSMNRTTDNYDKDVEMEEVKNRLEKVAELSQGFCLKGPSTSVEDEEDGKFLTPDDERSSDSGFRDKGSLSESVEDACDEKYNLEDIEAELEDIYVKNKSDSPNSGREQEKIYIIEHTDEQNVSFDNEHSEMDTKTISNEFIAAESKYNCIKYDKTSLENKSDLVQPQCNQNTNNIHHEELFCLSESEHVDLHKKNNEEKFNKLDSALDADIDLFFESKNVNDVKTGWYLHPPTDKSTNGWLPTPVATEEVAKENSYVSFHIDEEFVTAIRNELREKLPCAQNLEPHESEEDTSPEEERTDMVIQYNSYPAPLSPIYEERESLSSNQSSLLLDQKSFDSSGKSSPILYLDLPIESVKSFEDVIKNEISEHSEITDSDTALVVEDLEEKKSVKINENVKEDCDDVLIIDTETNKATLLENPVPKSQLAFVKSIQEDNSSEISSDMLILTRSEDDDKPLMYTPDSVSPLSSGSSRTGVALSFSSSETGNLSGFYLSPSSVRSDLFDNGPPSLPFDIGTLDTVEEIHIKPNNEAAEIVQELIDLGVLKNINTSKNDRTNKISKEEHKVNLLDANNSTIKINDTTIENANPDKSQTWLKSILLPEPNSSANLSLNKDSWPTVDELLPNKTEDKISLKLENVLTPDSPCVDLNELGKCDINSTLALSTPNLVNFSDESKDNSQLSSFSSTPTLDTIKSIADKLTTGPEDNSLKIIVPPSLLVKDSIENSNDTEVSDITPEEERAMKLQGMTLALEPVMISKAPMPSPEDADKGLWRPTIGQLLELTNQQMEQDDMMTTSFIDVDNNDDQYTPDWESETSESEEHSSSSGEFIWKEGSHEDSIRAAVATNNAEQNIIEEEGEEVDTEGKDDSSCGSATEFVPSFWDSSATPVKSALKSGEKKSSEKKNVSFKLQKYHCVYEYPKEASDSEDEDGTRRCTWQTPTFDYSTFADWELGEGEIEVEAVDSDGEDGVNAVNSDQKRSEYDFYRLSGLDFDMGYMTSDDGEFYISSSAKPFHQFLTDDAAGSEFFPGANDDFETEFNPLASDLESVNIENDKKDDLIESGIKSKHINKPSNLYIPPEPVQSEELSSAEVSPGLGELRHTRQRLKLDLHGTVKNIAEPVKGEASLLDSGEDSGIEANALVRLKDSTDSSSEA</sequence>
<dbReference type="EMBL" id="GEDC01031459">
    <property type="protein sequence ID" value="JAS05839.1"/>
    <property type="molecule type" value="Transcribed_RNA"/>
</dbReference>
<gene>
    <name evidence="4" type="ORF">g.31154</name>
</gene>